<evidence type="ECO:0000313" key="5">
    <source>
        <dbReference type="EMBL" id="SMC27496.1"/>
    </source>
</evidence>
<keyword evidence="3" id="KW-0472">Membrane</keyword>
<dbReference type="SUPFAM" id="SSF58104">
    <property type="entry name" value="Methyl-accepting chemotaxis protein (MCP) signaling domain"/>
    <property type="match status" value="1"/>
</dbReference>
<dbReference type="Pfam" id="PF00015">
    <property type="entry name" value="MCPsignal"/>
    <property type="match status" value="1"/>
</dbReference>
<dbReference type="PANTHER" id="PTHR32089:SF112">
    <property type="entry name" value="LYSOZYME-LIKE PROTEIN-RELATED"/>
    <property type="match status" value="1"/>
</dbReference>
<dbReference type="AlphaFoldDB" id="A0A1W1XUC8"/>
<evidence type="ECO:0000256" key="3">
    <source>
        <dbReference type="SAM" id="Phobius"/>
    </source>
</evidence>
<keyword evidence="6" id="KW-1185">Reference proteome</keyword>
<dbReference type="RefSeq" id="WP_139798857.1">
    <property type="nucleotide sequence ID" value="NZ_FWXD01000017.1"/>
</dbReference>
<gene>
    <name evidence="5" type="ORF">SAMN02745857_02873</name>
</gene>
<organism evidence="5 6">
    <name type="scientific">Andreprevotia lacus DSM 23236</name>
    <dbReference type="NCBI Taxonomy" id="1121001"/>
    <lineage>
        <taxon>Bacteria</taxon>
        <taxon>Pseudomonadati</taxon>
        <taxon>Pseudomonadota</taxon>
        <taxon>Betaproteobacteria</taxon>
        <taxon>Neisseriales</taxon>
        <taxon>Chitinibacteraceae</taxon>
        <taxon>Andreprevotia</taxon>
    </lineage>
</organism>
<feature type="domain" description="Methyl-accepting transducer" evidence="4">
    <location>
        <begin position="233"/>
        <end position="469"/>
    </location>
</feature>
<dbReference type="Proteomes" id="UP000192761">
    <property type="component" value="Unassembled WGS sequence"/>
</dbReference>
<sequence>MPGTRAFDDILQTRSREAAAQADRTMLQVLAALLLISLGLASWHGTWLAALLIGIPAFAGPLLLYQTQPGGTLCRLASAAALMVFAALQIHQSSGMLEFHFSIFCLLAFLLYYRDWRPIVFAAVVIAVHHVAFSLMQAAQLPVFAFPAGQASPGLVVLHAAFVVAEAGVLCLLAMRMALERRSAYLVAVQAELISQGDLITRVEETGGSTRLLALVLGMQDQLRKLIQDASSGSARIDQDCNELNRLAGEAAANSARRVAGVSQNAQDTEQLAAQINRLAEQADAAAALASHSAEQAGSGNEIVGRSASEMQAIVSQLADTSGRVESLIEQTGRIAGIIGVIRDIADQTNLLALNAAIEAARAGEQGRGFAVVADEVRKLAERTGQATAEIQSMINDMQSSKTIALEGMQAVSERADNGLRLAGEAGSAIAGVSDATRDAARQVTEMAGTLRSEAAASRDIEAALQALVRAAHAGDEITQRTAELAGDLSRVAAGLREGMGQFRV</sequence>
<feature type="transmembrane region" description="Helical" evidence="3">
    <location>
        <begin position="47"/>
        <end position="65"/>
    </location>
</feature>
<keyword evidence="1 2" id="KW-0807">Transducer</keyword>
<accession>A0A1W1XUC8</accession>
<evidence type="ECO:0000256" key="2">
    <source>
        <dbReference type="PROSITE-ProRule" id="PRU00284"/>
    </source>
</evidence>
<dbReference type="EMBL" id="FWXD01000017">
    <property type="protein sequence ID" value="SMC27496.1"/>
    <property type="molecule type" value="Genomic_DNA"/>
</dbReference>
<dbReference type="InterPro" id="IPR004089">
    <property type="entry name" value="MCPsignal_dom"/>
</dbReference>
<feature type="transmembrane region" description="Helical" evidence="3">
    <location>
        <begin position="72"/>
        <end position="90"/>
    </location>
</feature>
<dbReference type="OrthoDB" id="9806477at2"/>
<evidence type="ECO:0000259" key="4">
    <source>
        <dbReference type="PROSITE" id="PS50111"/>
    </source>
</evidence>
<dbReference type="STRING" id="1121001.SAMN02745857_02873"/>
<dbReference type="CDD" id="cd11386">
    <property type="entry name" value="MCP_signal"/>
    <property type="match status" value="1"/>
</dbReference>
<proteinExistence type="predicted"/>
<evidence type="ECO:0000256" key="1">
    <source>
        <dbReference type="ARBA" id="ARBA00023224"/>
    </source>
</evidence>
<dbReference type="PANTHER" id="PTHR32089">
    <property type="entry name" value="METHYL-ACCEPTING CHEMOTAXIS PROTEIN MCPB"/>
    <property type="match status" value="1"/>
</dbReference>
<keyword evidence="3" id="KW-1133">Transmembrane helix</keyword>
<dbReference type="SMART" id="SM00283">
    <property type="entry name" value="MA"/>
    <property type="match status" value="1"/>
</dbReference>
<dbReference type="GO" id="GO:0016020">
    <property type="term" value="C:membrane"/>
    <property type="evidence" value="ECO:0007669"/>
    <property type="project" value="InterPro"/>
</dbReference>
<evidence type="ECO:0000313" key="6">
    <source>
        <dbReference type="Proteomes" id="UP000192761"/>
    </source>
</evidence>
<keyword evidence="3" id="KW-0812">Transmembrane</keyword>
<dbReference type="PROSITE" id="PS50111">
    <property type="entry name" value="CHEMOTAXIS_TRANSDUC_2"/>
    <property type="match status" value="1"/>
</dbReference>
<protein>
    <submittedName>
        <fullName evidence="5">Methyl-accepting chemotaxis protein</fullName>
    </submittedName>
</protein>
<feature type="transmembrane region" description="Helical" evidence="3">
    <location>
        <begin position="120"/>
        <end position="139"/>
    </location>
</feature>
<feature type="transmembrane region" description="Helical" evidence="3">
    <location>
        <begin position="151"/>
        <end position="175"/>
    </location>
</feature>
<dbReference type="Gene3D" id="1.10.287.950">
    <property type="entry name" value="Methyl-accepting chemotaxis protein"/>
    <property type="match status" value="1"/>
</dbReference>
<feature type="transmembrane region" description="Helical" evidence="3">
    <location>
        <begin position="96"/>
        <end position="113"/>
    </location>
</feature>
<name>A0A1W1XUC8_9NEIS</name>
<dbReference type="GO" id="GO:0007165">
    <property type="term" value="P:signal transduction"/>
    <property type="evidence" value="ECO:0007669"/>
    <property type="project" value="UniProtKB-KW"/>
</dbReference>
<reference evidence="5 6" key="1">
    <citation type="submission" date="2017-04" db="EMBL/GenBank/DDBJ databases">
        <authorList>
            <person name="Afonso C.L."/>
            <person name="Miller P.J."/>
            <person name="Scott M.A."/>
            <person name="Spackman E."/>
            <person name="Goraichik I."/>
            <person name="Dimitrov K.M."/>
            <person name="Suarez D.L."/>
            <person name="Swayne D.E."/>
        </authorList>
    </citation>
    <scope>NUCLEOTIDE SEQUENCE [LARGE SCALE GENOMIC DNA]</scope>
    <source>
        <strain evidence="5 6">DSM 23236</strain>
    </source>
</reference>